<keyword evidence="4" id="KW-0411">Iron-sulfur</keyword>
<dbReference type="AlphaFoldDB" id="A0A220U983"/>
<keyword evidence="6" id="KW-0540">Nuclease</keyword>
<evidence type="ECO:0000259" key="5">
    <source>
        <dbReference type="SMART" id="SM00478"/>
    </source>
</evidence>
<keyword evidence="2" id="KW-0479">Metal-binding</keyword>
<sequence length="213" mass="23486">MIDLRVLHRELRERHGPQGWWWPGEEPFEIAIGAVLVQRSRWEQAASAIAALRTAGLLMPAPLAAAHEDTVRELVRPAGFPRTKPRRVQALADWWAGRSVQARMLGDEELRSELLGIEGVGEETADAISLYCFGRPAFLCDEYARRLLGARGAVVPGSYRAFRRALEEPLAAAAFEVAELAELHGLIVEEGKRKRSAAQVVERTASSGHSTSD</sequence>
<protein>
    <submittedName>
        <fullName evidence="6">Endonuclease III</fullName>
    </submittedName>
</protein>
<dbReference type="OrthoDB" id="9802365at2"/>
<dbReference type="PANTHER" id="PTHR10359:SF19">
    <property type="entry name" value="DNA REPAIR GLYCOSYLASE MJ1434-RELATED"/>
    <property type="match status" value="1"/>
</dbReference>
<organism evidence="6 7">
    <name type="scientific">Brachybacterium avium</name>
    <dbReference type="NCBI Taxonomy" id="2017485"/>
    <lineage>
        <taxon>Bacteria</taxon>
        <taxon>Bacillati</taxon>
        <taxon>Actinomycetota</taxon>
        <taxon>Actinomycetes</taxon>
        <taxon>Micrococcales</taxon>
        <taxon>Dermabacteraceae</taxon>
        <taxon>Brachybacterium</taxon>
    </lineage>
</organism>
<keyword evidence="3" id="KW-0408">Iron</keyword>
<dbReference type="CDD" id="cd00056">
    <property type="entry name" value="ENDO3c"/>
    <property type="match status" value="1"/>
</dbReference>
<reference evidence="7" key="1">
    <citation type="submission" date="2017-07" db="EMBL/GenBank/DDBJ databases">
        <title>Brachybacterium sp. VR2415.</title>
        <authorList>
            <person name="Tak E.J."/>
            <person name="Bae J.-W."/>
        </authorList>
    </citation>
    <scope>NUCLEOTIDE SEQUENCE [LARGE SCALE GENOMIC DNA]</scope>
    <source>
        <strain evidence="7">VR2415</strain>
    </source>
</reference>
<dbReference type="GO" id="GO:0004519">
    <property type="term" value="F:endonuclease activity"/>
    <property type="evidence" value="ECO:0007669"/>
    <property type="project" value="UniProtKB-KW"/>
</dbReference>
<dbReference type="Gene3D" id="1.10.340.30">
    <property type="entry name" value="Hypothetical protein, domain 2"/>
    <property type="match status" value="1"/>
</dbReference>
<proteinExistence type="predicted"/>
<evidence type="ECO:0000256" key="3">
    <source>
        <dbReference type="ARBA" id="ARBA00023004"/>
    </source>
</evidence>
<dbReference type="PIRSF" id="PIRSF001435">
    <property type="entry name" value="Nth"/>
    <property type="match status" value="1"/>
</dbReference>
<evidence type="ECO:0000256" key="4">
    <source>
        <dbReference type="ARBA" id="ARBA00023014"/>
    </source>
</evidence>
<keyword evidence="1" id="KW-0004">4Fe-4S</keyword>
<dbReference type="RefSeq" id="WP_089063977.1">
    <property type="nucleotide sequence ID" value="NZ_CP022316.1"/>
</dbReference>
<keyword evidence="6" id="KW-0378">Hydrolase</keyword>
<dbReference type="SUPFAM" id="SSF48150">
    <property type="entry name" value="DNA-glycosylase"/>
    <property type="match status" value="1"/>
</dbReference>
<evidence type="ECO:0000256" key="2">
    <source>
        <dbReference type="ARBA" id="ARBA00022723"/>
    </source>
</evidence>
<dbReference type="SMART" id="SM00478">
    <property type="entry name" value="ENDO3c"/>
    <property type="match status" value="1"/>
</dbReference>
<evidence type="ECO:0000256" key="1">
    <source>
        <dbReference type="ARBA" id="ARBA00022485"/>
    </source>
</evidence>
<name>A0A220U983_9MICO</name>
<dbReference type="InterPro" id="IPR011257">
    <property type="entry name" value="DNA_glycosylase"/>
</dbReference>
<keyword evidence="7" id="KW-1185">Reference proteome</keyword>
<dbReference type="Pfam" id="PF00730">
    <property type="entry name" value="HhH-GPD"/>
    <property type="match status" value="1"/>
</dbReference>
<evidence type="ECO:0000313" key="6">
    <source>
        <dbReference type="EMBL" id="ASK64729.1"/>
    </source>
</evidence>
<dbReference type="InterPro" id="IPR003265">
    <property type="entry name" value="HhH-GPD_domain"/>
</dbReference>
<dbReference type="EMBL" id="CP022316">
    <property type="protein sequence ID" value="ASK64729.1"/>
    <property type="molecule type" value="Genomic_DNA"/>
</dbReference>
<dbReference type="GO" id="GO:0006284">
    <property type="term" value="P:base-excision repair"/>
    <property type="evidence" value="ECO:0007669"/>
    <property type="project" value="InterPro"/>
</dbReference>
<dbReference type="KEGG" id="brv:CFK39_01475"/>
<dbReference type="PANTHER" id="PTHR10359">
    <property type="entry name" value="A/G-SPECIFIC ADENINE GLYCOSYLASE/ENDONUCLEASE III"/>
    <property type="match status" value="1"/>
</dbReference>
<dbReference type="GO" id="GO:0046872">
    <property type="term" value="F:metal ion binding"/>
    <property type="evidence" value="ECO:0007669"/>
    <property type="project" value="UniProtKB-KW"/>
</dbReference>
<feature type="domain" description="HhH-GPD" evidence="5">
    <location>
        <begin position="36"/>
        <end position="193"/>
    </location>
</feature>
<evidence type="ECO:0000313" key="7">
    <source>
        <dbReference type="Proteomes" id="UP000198398"/>
    </source>
</evidence>
<accession>A0A220U983</accession>
<dbReference type="Proteomes" id="UP000198398">
    <property type="component" value="Chromosome"/>
</dbReference>
<dbReference type="GO" id="GO:0051539">
    <property type="term" value="F:4 iron, 4 sulfur cluster binding"/>
    <property type="evidence" value="ECO:0007669"/>
    <property type="project" value="UniProtKB-KW"/>
</dbReference>
<keyword evidence="6" id="KW-0255">Endonuclease</keyword>
<gene>
    <name evidence="6" type="ORF">CFK39_01475</name>
</gene>